<dbReference type="InterPro" id="IPR007855">
    <property type="entry name" value="RDRP"/>
</dbReference>
<dbReference type="EC" id="2.7.7.48" evidence="1"/>
<dbReference type="EMBL" id="LYCR01000006">
    <property type="protein sequence ID" value="OGM49772.1"/>
    <property type="molecule type" value="Genomic_DNA"/>
</dbReference>
<name>A0A1F8ADL4_9EURO</name>
<dbReference type="PANTHER" id="PTHR23079:SF17">
    <property type="entry name" value="RNA-DEPENDENT RNA POLYMERASE"/>
    <property type="match status" value="1"/>
</dbReference>
<keyword evidence="1" id="KW-0694">RNA-binding</keyword>
<comment type="caution">
    <text evidence="3">The sequence shown here is derived from an EMBL/GenBank/DDBJ whole genome shotgun (WGS) entry which is preliminary data.</text>
</comment>
<sequence length="772" mass="87549">MEPQNRILRKFPNHHEYFIRVQFCDENGEDLLFNAKVDYKDIYERFKGIMTKGIQIAGRTYNFLGFSHSSLRSHAVWFCSPFRDDNGHKQTHCSIIDAIGKFSHITSPARCAARIGQAFSETPFMVPLEKHGVLVSTISDLTSPDGSRVFSDGVGAISREVVASVWADIPLTRGNPTCFQIRLGGAKGMLAADTRLPAAVIQIRPSMIKFDSEDMQNLEICNMASRPYPMVLNRQVIKILEDMGAPQDWFLQMQNEELARLQSITASTDKTARFLKEKSIGECIGLYRLYCQCYWTRLNYKKDGFLRAIVEAVVLRELRLLKHKARIPVKKGMTLYGVIDETGFLQEGEVYVTFDHMEGQYAAAPGPGPVLVTRSPALHCGDIQRAQNVVPPEDHPLGYHRNCIVFSQKGSRDLPSTLSGGDLDGDLYHVIWDPVLQNVETVPPADYPRPTSIDIGRVVKVDDMAEFFVEFMQSDILGLIAIRHMIMADQAESGTRDTSCRVLAGLHSKAVDFSKTGIPVNMVDMPRVNRYRPDFLAPGPQTRLYNKSKIGLEQHVSHANYDDDDDAEEPYRYYKSEKILGKLYRAIDEQNIWRKYVLSETDTNDESFWNSVIEDCLKRCRSLSRTPKEEHLDEAKRIRAVYEDAIVSTMDTYSDHPTKPISELEVVIGSIINRRGVQTRRQRDRSNKLHEEFNRIATWVSNIMRRQEVQDPDPNGLELSMACLYHGIHGSSSGHRKEVYGELTSFRVVAACALLAELDQRDKSGPMNCFTM</sequence>
<dbReference type="Pfam" id="PF05183">
    <property type="entry name" value="RdRP"/>
    <property type="match status" value="1"/>
</dbReference>
<dbReference type="OrthoDB" id="6513042at2759"/>
<evidence type="ECO:0000313" key="4">
    <source>
        <dbReference type="Proteomes" id="UP000179179"/>
    </source>
</evidence>
<evidence type="ECO:0000256" key="1">
    <source>
        <dbReference type="RuleBase" id="RU363098"/>
    </source>
</evidence>
<evidence type="ECO:0000313" key="3">
    <source>
        <dbReference type="EMBL" id="OGM49772.1"/>
    </source>
</evidence>
<dbReference type="AlphaFoldDB" id="A0A1F8ADL4"/>
<dbReference type="GO" id="GO:0003968">
    <property type="term" value="F:RNA-directed RNA polymerase activity"/>
    <property type="evidence" value="ECO:0007669"/>
    <property type="project" value="UniProtKB-KW"/>
</dbReference>
<keyword evidence="1" id="KW-0548">Nucleotidyltransferase</keyword>
<dbReference type="GO" id="GO:0030422">
    <property type="term" value="P:siRNA processing"/>
    <property type="evidence" value="ECO:0007669"/>
    <property type="project" value="TreeGrafter"/>
</dbReference>
<keyword evidence="1 3" id="KW-0696">RNA-directed RNA polymerase</keyword>
<feature type="domain" description="RDRP core" evidence="2">
    <location>
        <begin position="1"/>
        <end position="587"/>
    </location>
</feature>
<gene>
    <name evidence="3" type="ORF">ABOM_001570</name>
</gene>
<dbReference type="Proteomes" id="UP000179179">
    <property type="component" value="Unassembled WGS sequence"/>
</dbReference>
<dbReference type="STRING" id="109264.A0A1F8ADL4"/>
<protein>
    <recommendedName>
        <fullName evidence="1">RNA-dependent RNA polymerase</fullName>
        <ecNumber evidence="1">2.7.7.48</ecNumber>
    </recommendedName>
</protein>
<evidence type="ECO:0000259" key="2">
    <source>
        <dbReference type="Pfam" id="PF05183"/>
    </source>
</evidence>
<keyword evidence="1" id="KW-0808">Transferase</keyword>
<comment type="catalytic activity">
    <reaction evidence="1">
        <text>RNA(n) + a ribonucleoside 5'-triphosphate = RNA(n+1) + diphosphate</text>
        <dbReference type="Rhea" id="RHEA:21248"/>
        <dbReference type="Rhea" id="RHEA-COMP:14527"/>
        <dbReference type="Rhea" id="RHEA-COMP:17342"/>
        <dbReference type="ChEBI" id="CHEBI:33019"/>
        <dbReference type="ChEBI" id="CHEBI:61557"/>
        <dbReference type="ChEBI" id="CHEBI:140395"/>
        <dbReference type="EC" id="2.7.7.48"/>
    </reaction>
</comment>
<organism evidence="3 4">
    <name type="scientific">Aspergillus bombycis</name>
    <dbReference type="NCBI Taxonomy" id="109264"/>
    <lineage>
        <taxon>Eukaryota</taxon>
        <taxon>Fungi</taxon>
        <taxon>Dikarya</taxon>
        <taxon>Ascomycota</taxon>
        <taxon>Pezizomycotina</taxon>
        <taxon>Eurotiomycetes</taxon>
        <taxon>Eurotiomycetidae</taxon>
        <taxon>Eurotiales</taxon>
        <taxon>Aspergillaceae</taxon>
        <taxon>Aspergillus</taxon>
    </lineage>
</organism>
<dbReference type="RefSeq" id="XP_022393489.1">
    <property type="nucleotide sequence ID" value="XM_022528700.1"/>
</dbReference>
<accession>A0A1F8ADL4</accession>
<dbReference type="GO" id="GO:0003723">
    <property type="term" value="F:RNA binding"/>
    <property type="evidence" value="ECO:0007669"/>
    <property type="project" value="UniProtKB-KW"/>
</dbReference>
<dbReference type="GeneID" id="34444960"/>
<dbReference type="GO" id="GO:0031380">
    <property type="term" value="C:nuclear RNA-directed RNA polymerase complex"/>
    <property type="evidence" value="ECO:0007669"/>
    <property type="project" value="TreeGrafter"/>
</dbReference>
<dbReference type="InterPro" id="IPR057596">
    <property type="entry name" value="RDRP_core"/>
</dbReference>
<dbReference type="PANTHER" id="PTHR23079">
    <property type="entry name" value="RNA-DEPENDENT RNA POLYMERASE"/>
    <property type="match status" value="1"/>
</dbReference>
<keyword evidence="4" id="KW-1185">Reference proteome</keyword>
<reference evidence="3 4" key="1">
    <citation type="journal article" date="2016" name="Genome Biol. Evol.">
        <title>Draft genome sequence of an aflatoxigenic Aspergillus species, A. bombycis.</title>
        <authorList>
            <person name="Moore G.G."/>
            <person name="Mack B.M."/>
            <person name="Beltz S.B."/>
            <person name="Gilbert M.K."/>
        </authorList>
    </citation>
    <scope>NUCLEOTIDE SEQUENCE [LARGE SCALE GENOMIC DNA]</scope>
    <source>
        <strain evidence="4">NRRL 26010</strain>
    </source>
</reference>
<comment type="similarity">
    <text evidence="1">Belongs to the RdRP family.</text>
</comment>
<proteinExistence type="inferred from homology"/>